<name>A0A3B1DWG9_9ZZZZ</name>
<protein>
    <submittedName>
        <fullName evidence="1">Uncharacterized protein</fullName>
    </submittedName>
</protein>
<feature type="non-terminal residue" evidence="1">
    <location>
        <position position="295"/>
    </location>
</feature>
<organism evidence="1">
    <name type="scientific">hydrothermal vent metagenome</name>
    <dbReference type="NCBI Taxonomy" id="652676"/>
    <lineage>
        <taxon>unclassified sequences</taxon>
        <taxon>metagenomes</taxon>
        <taxon>ecological metagenomes</taxon>
    </lineage>
</organism>
<dbReference type="AlphaFoldDB" id="A0A3B1DWG9"/>
<sequence length="295" mass="34183">MSLLEFKTEYDLLDEKSRYVLQIYALLYHGVNRDEMTKLLNISGWTKKNGNPLNTKEVSLIIKGLMKKDFLIKRYYNEVETHPDLKNLIVYESIRNDLFPKLSQAIKEWSRSHYRYRNEPIRDMRIAYYGGNVKAFQEFLKEKYPVDDADLFRPFCREVYDFLDPFLQEIHLADIAPKVIVNPGNCLAMLNVFDEFIDSQSSFSHDFLAAWLDIAIARGDLKSLAKLDAQTNHKFPEVTGSLAMLLGDFEQAQLYFEKVMSGTRRKGKLGAINHLPALLYLMLLFRDGSSEALAN</sequence>
<evidence type="ECO:0000313" key="1">
    <source>
        <dbReference type="EMBL" id="VAX40614.1"/>
    </source>
</evidence>
<gene>
    <name evidence="1" type="ORF">MNBD_PLANCTO02-2707</name>
</gene>
<dbReference type="EMBL" id="UOGL01000467">
    <property type="protein sequence ID" value="VAX40614.1"/>
    <property type="molecule type" value="Genomic_DNA"/>
</dbReference>
<reference evidence="1" key="1">
    <citation type="submission" date="2018-06" db="EMBL/GenBank/DDBJ databases">
        <authorList>
            <person name="Zhirakovskaya E."/>
        </authorList>
    </citation>
    <scope>NUCLEOTIDE SEQUENCE</scope>
</reference>
<proteinExistence type="predicted"/>
<accession>A0A3B1DWG9</accession>